<protein>
    <submittedName>
        <fullName evidence="1">Uncharacterized protein</fullName>
    </submittedName>
</protein>
<sequence length="325" mass="35904">MPLLLPANFTSQASALSEKTDLDASVAYPRARGSSTSSRPQIILCVPAPSSAAPGSTQRKPAFQRHKNKVLIHGTIGSPAVPGLPLAGYPERVPTPHPDLFVRFLNIPFLRLSSLRINHFGVPAPDSKVSAGIKRMLSLPTLQALNLTCRFTDSNHFLTMWENCSPSIKHLTLYCGIEDNGAAPAVAIGLAARRLIVLSSFRTTDTGQIHRSLDDPRCPLDFSQLKALRIGVGSYDLERGILVPALKTVEVLALLPNHDDLSIFERITDLHLHISQPFDTTHRCRRTDPDVDPGAEHYFPLLDSRISVEWDFWPDEGEPWYRSIV</sequence>
<dbReference type="Proteomes" id="UP001221757">
    <property type="component" value="Unassembled WGS sequence"/>
</dbReference>
<reference evidence="1" key="1">
    <citation type="submission" date="2023-03" db="EMBL/GenBank/DDBJ databases">
        <title>Massive genome expansion in bonnet fungi (Mycena s.s.) driven by repeated elements and novel gene families across ecological guilds.</title>
        <authorList>
            <consortium name="Lawrence Berkeley National Laboratory"/>
            <person name="Harder C.B."/>
            <person name="Miyauchi S."/>
            <person name="Viragh M."/>
            <person name="Kuo A."/>
            <person name="Thoen E."/>
            <person name="Andreopoulos B."/>
            <person name="Lu D."/>
            <person name="Skrede I."/>
            <person name="Drula E."/>
            <person name="Henrissat B."/>
            <person name="Morin E."/>
            <person name="Kohler A."/>
            <person name="Barry K."/>
            <person name="LaButti K."/>
            <person name="Morin E."/>
            <person name="Salamov A."/>
            <person name="Lipzen A."/>
            <person name="Mereny Z."/>
            <person name="Hegedus B."/>
            <person name="Baldrian P."/>
            <person name="Stursova M."/>
            <person name="Weitz H."/>
            <person name="Taylor A."/>
            <person name="Grigoriev I.V."/>
            <person name="Nagy L.G."/>
            <person name="Martin F."/>
            <person name="Kauserud H."/>
        </authorList>
    </citation>
    <scope>NUCLEOTIDE SEQUENCE</scope>
    <source>
        <strain evidence="1">CBHHK067</strain>
    </source>
</reference>
<keyword evidence="2" id="KW-1185">Reference proteome</keyword>
<gene>
    <name evidence="1" type="ORF">B0H17DRAFT_1245121</name>
</gene>
<name>A0AAD7CZF2_MYCRO</name>
<dbReference type="EMBL" id="JARKIE010000175">
    <property type="protein sequence ID" value="KAJ7671125.1"/>
    <property type="molecule type" value="Genomic_DNA"/>
</dbReference>
<accession>A0AAD7CZF2</accession>
<organism evidence="1 2">
    <name type="scientific">Mycena rosella</name>
    <name type="common">Pink bonnet</name>
    <name type="synonym">Agaricus rosellus</name>
    <dbReference type="NCBI Taxonomy" id="1033263"/>
    <lineage>
        <taxon>Eukaryota</taxon>
        <taxon>Fungi</taxon>
        <taxon>Dikarya</taxon>
        <taxon>Basidiomycota</taxon>
        <taxon>Agaricomycotina</taxon>
        <taxon>Agaricomycetes</taxon>
        <taxon>Agaricomycetidae</taxon>
        <taxon>Agaricales</taxon>
        <taxon>Marasmiineae</taxon>
        <taxon>Mycenaceae</taxon>
        <taxon>Mycena</taxon>
    </lineage>
</organism>
<proteinExistence type="predicted"/>
<comment type="caution">
    <text evidence="1">The sequence shown here is derived from an EMBL/GenBank/DDBJ whole genome shotgun (WGS) entry which is preliminary data.</text>
</comment>
<evidence type="ECO:0000313" key="2">
    <source>
        <dbReference type="Proteomes" id="UP001221757"/>
    </source>
</evidence>
<dbReference type="AlphaFoldDB" id="A0AAD7CZF2"/>
<evidence type="ECO:0000313" key="1">
    <source>
        <dbReference type="EMBL" id="KAJ7671125.1"/>
    </source>
</evidence>